<dbReference type="Proteomes" id="UP000261231">
    <property type="component" value="Unassembled WGS sequence"/>
</dbReference>
<name>A0A3E2TC24_9FIRM</name>
<keyword evidence="4" id="KW-1185">Reference proteome</keyword>
<organism evidence="1 3">
    <name type="scientific">Coprococcus catus</name>
    <dbReference type="NCBI Taxonomy" id="116085"/>
    <lineage>
        <taxon>Bacteria</taxon>
        <taxon>Bacillati</taxon>
        <taxon>Bacillota</taxon>
        <taxon>Clostridia</taxon>
        <taxon>Lachnospirales</taxon>
        <taxon>Lachnospiraceae</taxon>
        <taxon>Coprococcus</taxon>
    </lineage>
</organism>
<dbReference type="RefSeq" id="WP_015513163.1">
    <property type="nucleotide sequence ID" value="NZ_JAQCWV010000011.1"/>
</dbReference>
<comment type="caution">
    <text evidence="1">The sequence shown here is derived from an EMBL/GenBank/DDBJ whole genome shotgun (WGS) entry which is preliminary data.</text>
</comment>
<sequence length="147" mass="16840">MNSDANPFHIIFLCYSKILPVVLGETRCNSADGWAWEHMQGKTMFRLSNLFVRMFNSAVRMIRVTFGKPYCDKLEKPFKDDKTGQLYEKLGEVILTSLYEQSNTKNWVARLNKKIMAKVVCEIMDAADSDEDAKRVATEAIAYTIGR</sequence>
<dbReference type="Proteomes" id="UP000260773">
    <property type="component" value="Unassembled WGS sequence"/>
</dbReference>
<evidence type="ECO:0000313" key="1">
    <source>
        <dbReference type="EMBL" id="RGB72424.1"/>
    </source>
</evidence>
<accession>A0A3E2TC24</accession>
<protein>
    <submittedName>
        <fullName evidence="1">Uncharacterized protein</fullName>
    </submittedName>
</protein>
<evidence type="ECO:0000313" key="3">
    <source>
        <dbReference type="Proteomes" id="UP000260773"/>
    </source>
</evidence>
<evidence type="ECO:0000313" key="4">
    <source>
        <dbReference type="Proteomes" id="UP000261231"/>
    </source>
</evidence>
<proteinExistence type="predicted"/>
<dbReference type="OrthoDB" id="9829762at2"/>
<dbReference type="EMBL" id="QVEP01000076">
    <property type="protein sequence ID" value="RGB72424.1"/>
    <property type="molecule type" value="Genomic_DNA"/>
</dbReference>
<reference evidence="3 4" key="1">
    <citation type="submission" date="2018-08" db="EMBL/GenBank/DDBJ databases">
        <title>A genome reference for cultivated species of the human gut microbiota.</title>
        <authorList>
            <person name="Zou Y."/>
            <person name="Xue W."/>
            <person name="Luo G."/>
        </authorList>
    </citation>
    <scope>NUCLEOTIDE SEQUENCE [LARGE SCALE GENOMIC DNA]</scope>
    <source>
        <strain evidence="1 3">AF45-17</strain>
        <strain evidence="2 4">AM28-39</strain>
    </source>
</reference>
<evidence type="ECO:0000313" key="2">
    <source>
        <dbReference type="EMBL" id="RGC49407.1"/>
    </source>
</evidence>
<dbReference type="EMBL" id="QVFD01000003">
    <property type="protein sequence ID" value="RGC49407.1"/>
    <property type="molecule type" value="Genomic_DNA"/>
</dbReference>
<gene>
    <name evidence="1" type="ORF">DW070_16495</name>
    <name evidence="2" type="ORF">DW747_05565</name>
</gene>
<dbReference type="AlphaFoldDB" id="A0A3E2TC24"/>